<dbReference type="InterPro" id="IPR002938">
    <property type="entry name" value="FAD-bd"/>
</dbReference>
<dbReference type="PRINTS" id="PR00420">
    <property type="entry name" value="RNGMNOXGNASE"/>
</dbReference>
<evidence type="ECO:0000256" key="1">
    <source>
        <dbReference type="ARBA" id="ARBA00023002"/>
    </source>
</evidence>
<dbReference type="Pfam" id="PF01494">
    <property type="entry name" value="FAD_binding_3"/>
    <property type="match status" value="1"/>
</dbReference>
<keyword evidence="1 4" id="KW-0560">Oxidoreductase</keyword>
<dbReference type="GO" id="GO:0071949">
    <property type="term" value="F:FAD binding"/>
    <property type="evidence" value="ECO:0007669"/>
    <property type="project" value="InterPro"/>
</dbReference>
<keyword evidence="2" id="KW-0503">Monooxygenase</keyword>
<dbReference type="Gene3D" id="3.50.50.60">
    <property type="entry name" value="FAD/NAD(P)-binding domain"/>
    <property type="match status" value="1"/>
</dbReference>
<evidence type="ECO:0000256" key="2">
    <source>
        <dbReference type="ARBA" id="ARBA00023033"/>
    </source>
</evidence>
<accession>A0A517NS89</accession>
<dbReference type="Gene3D" id="3.30.9.10">
    <property type="entry name" value="D-Amino Acid Oxidase, subunit A, domain 2"/>
    <property type="match status" value="1"/>
</dbReference>
<dbReference type="EMBL" id="CP036526">
    <property type="protein sequence ID" value="QDT09990.1"/>
    <property type="molecule type" value="Genomic_DNA"/>
</dbReference>
<evidence type="ECO:0000313" key="5">
    <source>
        <dbReference type="Proteomes" id="UP000319817"/>
    </source>
</evidence>
<dbReference type="OrthoDB" id="9766816at2"/>
<keyword evidence="5" id="KW-1185">Reference proteome</keyword>
<protein>
    <submittedName>
        <fullName evidence="4">3-hydroxybenzoate 6-hydroxylase 1</fullName>
        <ecNumber evidence="4">1.14.13.24</ecNumber>
    </submittedName>
</protein>
<dbReference type="SUPFAM" id="SSF51905">
    <property type="entry name" value="FAD/NAD(P)-binding domain"/>
    <property type="match status" value="1"/>
</dbReference>
<organism evidence="4 5">
    <name type="scientific">Stieleria marina</name>
    <dbReference type="NCBI Taxonomy" id="1930275"/>
    <lineage>
        <taxon>Bacteria</taxon>
        <taxon>Pseudomonadati</taxon>
        <taxon>Planctomycetota</taxon>
        <taxon>Planctomycetia</taxon>
        <taxon>Pirellulales</taxon>
        <taxon>Pirellulaceae</taxon>
        <taxon>Stieleria</taxon>
    </lineage>
</organism>
<dbReference type="PANTHER" id="PTHR13789:SF309">
    <property type="entry name" value="PUTATIVE (AFU_ORTHOLOGUE AFUA_6G14510)-RELATED"/>
    <property type="match status" value="1"/>
</dbReference>
<dbReference type="EC" id="1.14.13.24" evidence="4"/>
<proteinExistence type="predicted"/>
<reference evidence="4 5" key="1">
    <citation type="submission" date="2019-02" db="EMBL/GenBank/DDBJ databases">
        <title>Deep-cultivation of Planctomycetes and their phenomic and genomic characterization uncovers novel biology.</title>
        <authorList>
            <person name="Wiegand S."/>
            <person name="Jogler M."/>
            <person name="Boedeker C."/>
            <person name="Pinto D."/>
            <person name="Vollmers J."/>
            <person name="Rivas-Marin E."/>
            <person name="Kohn T."/>
            <person name="Peeters S.H."/>
            <person name="Heuer A."/>
            <person name="Rast P."/>
            <person name="Oberbeckmann S."/>
            <person name="Bunk B."/>
            <person name="Jeske O."/>
            <person name="Meyerdierks A."/>
            <person name="Storesund J.E."/>
            <person name="Kallscheuer N."/>
            <person name="Luecker S."/>
            <person name="Lage O.M."/>
            <person name="Pohl T."/>
            <person name="Merkel B.J."/>
            <person name="Hornburger P."/>
            <person name="Mueller R.-W."/>
            <person name="Bruemmer F."/>
            <person name="Labrenz M."/>
            <person name="Spormann A.M."/>
            <person name="Op den Camp H."/>
            <person name="Overmann J."/>
            <person name="Amann R."/>
            <person name="Jetten M.S.M."/>
            <person name="Mascher T."/>
            <person name="Medema M.H."/>
            <person name="Devos D.P."/>
            <person name="Kaster A.-K."/>
            <person name="Ovreas L."/>
            <person name="Rohde M."/>
            <person name="Galperin M.Y."/>
            <person name="Jogler C."/>
        </authorList>
    </citation>
    <scope>NUCLEOTIDE SEQUENCE [LARGE SCALE GENOMIC DNA]</scope>
    <source>
        <strain evidence="4 5">K23_9</strain>
    </source>
</reference>
<gene>
    <name evidence="4" type="primary">xlnD</name>
    <name evidence="4" type="ORF">K239x_19430</name>
</gene>
<name>A0A517NS89_9BACT</name>
<feature type="domain" description="FAD-binding" evidence="3">
    <location>
        <begin position="2"/>
        <end position="308"/>
    </location>
</feature>
<dbReference type="PANTHER" id="PTHR13789">
    <property type="entry name" value="MONOOXYGENASE"/>
    <property type="match status" value="1"/>
</dbReference>
<dbReference type="AlphaFoldDB" id="A0A517NS89"/>
<evidence type="ECO:0000313" key="4">
    <source>
        <dbReference type="EMBL" id="QDT09990.1"/>
    </source>
</evidence>
<dbReference type="GO" id="GO:0018669">
    <property type="term" value="F:3-hydroxybenzoate 6-monooxygenase activity"/>
    <property type="evidence" value="ECO:0007669"/>
    <property type="project" value="UniProtKB-EC"/>
</dbReference>
<dbReference type="RefSeq" id="WP_145417539.1">
    <property type="nucleotide sequence ID" value="NZ_CP036526.1"/>
</dbReference>
<sequence length="384" mass="42085">MKIAIAGCGIAGTATGAFLARDGHDVTVFEQAEQCQPIGAGIMLQPSGQAIADELGVLDSIQQRSARLDGLDAFLTSGRPLIRLRYEALGPNTFALGVHRGRLFTELLQACENSGARVVTSTAIARHHIDSDAVHLVDEDGQTLGPFDFVIAADGARSKLRAASGIRHHQVLYQYAALWTTGPCTGIPDRLCQVIDGTQQLLGLLPIGEGQCSFFWGLRSTDYASLIDRGFDSWKTVATQVCPQSAELLQTIDSFDQLTFSGYRHVRMKSWHTDRVLFVGDAAHPSSPHLGQGVNLALEDASCFATALRQCNNFDQACKLFHKRRAAKIRYYQQLTRLLTPFFQSDIPLLALGRNIALPWFPRIPYVRTRMLQTLCGITSGWLG</sequence>
<evidence type="ECO:0000259" key="3">
    <source>
        <dbReference type="Pfam" id="PF01494"/>
    </source>
</evidence>
<dbReference type="Proteomes" id="UP000319817">
    <property type="component" value="Chromosome"/>
</dbReference>
<dbReference type="InterPro" id="IPR050493">
    <property type="entry name" value="FAD-dep_Monooxygenase_BioMet"/>
</dbReference>
<dbReference type="InterPro" id="IPR036188">
    <property type="entry name" value="FAD/NAD-bd_sf"/>
</dbReference>